<organism evidence="2 3">
    <name type="scientific">Cirrhinus mrigala</name>
    <name type="common">Mrigala</name>
    <dbReference type="NCBI Taxonomy" id="683832"/>
    <lineage>
        <taxon>Eukaryota</taxon>
        <taxon>Metazoa</taxon>
        <taxon>Chordata</taxon>
        <taxon>Craniata</taxon>
        <taxon>Vertebrata</taxon>
        <taxon>Euteleostomi</taxon>
        <taxon>Actinopterygii</taxon>
        <taxon>Neopterygii</taxon>
        <taxon>Teleostei</taxon>
        <taxon>Ostariophysi</taxon>
        <taxon>Cypriniformes</taxon>
        <taxon>Cyprinidae</taxon>
        <taxon>Labeoninae</taxon>
        <taxon>Labeonini</taxon>
        <taxon>Cirrhinus</taxon>
    </lineage>
</organism>
<proteinExistence type="predicted"/>
<dbReference type="InterPro" id="IPR026995">
    <property type="entry name" value="Astrotactin"/>
</dbReference>
<feature type="non-terminal residue" evidence="2">
    <location>
        <position position="1"/>
    </location>
</feature>
<keyword evidence="3" id="KW-1185">Reference proteome</keyword>
<evidence type="ECO:0000313" key="3">
    <source>
        <dbReference type="Proteomes" id="UP001529510"/>
    </source>
</evidence>
<dbReference type="AlphaFoldDB" id="A0ABD0R1B5"/>
<name>A0ABD0R1B5_CIRMR</name>
<dbReference type="Proteomes" id="UP001529510">
    <property type="component" value="Unassembled WGS sequence"/>
</dbReference>
<evidence type="ECO:0000313" key="2">
    <source>
        <dbReference type="EMBL" id="KAL0192204.1"/>
    </source>
</evidence>
<dbReference type="PANTHER" id="PTHR16592:SF2">
    <property type="entry name" value="ASTROTACTIN-2"/>
    <property type="match status" value="1"/>
</dbReference>
<comment type="caution">
    <text evidence="2">The sequence shown here is derived from an EMBL/GenBank/DDBJ whole genome shotgun (WGS) entry which is preliminary data.</text>
</comment>
<dbReference type="InterPro" id="IPR045575">
    <property type="entry name" value="ASTN_1_2_N"/>
</dbReference>
<dbReference type="PANTHER" id="PTHR16592">
    <property type="entry name" value="ASTROTACTIN-1-LIKE"/>
    <property type="match status" value="1"/>
</dbReference>
<dbReference type="EMBL" id="JAMKFB020000005">
    <property type="protein sequence ID" value="KAL0192204.1"/>
    <property type="molecule type" value="Genomic_DNA"/>
</dbReference>
<feature type="domain" description="Astrotactin-1/2 N-terminal" evidence="1">
    <location>
        <begin position="4"/>
        <end position="51"/>
    </location>
</feature>
<reference evidence="2 3" key="1">
    <citation type="submission" date="2024-05" db="EMBL/GenBank/DDBJ databases">
        <title>Genome sequencing and assembly of Indian major carp, Cirrhinus mrigala (Hamilton, 1822).</title>
        <authorList>
            <person name="Mohindra V."/>
            <person name="Chowdhury L.M."/>
            <person name="Lal K."/>
            <person name="Jena J.K."/>
        </authorList>
    </citation>
    <scope>NUCLEOTIDE SEQUENCE [LARGE SCALE GENOMIC DNA]</scope>
    <source>
        <strain evidence="2">CM1030</strain>
        <tissue evidence="2">Blood</tissue>
    </source>
</reference>
<dbReference type="Pfam" id="PF19441">
    <property type="entry name" value="ASTN_1_2_N"/>
    <property type="match status" value="1"/>
</dbReference>
<gene>
    <name evidence="2" type="ORF">M9458_010500</name>
</gene>
<protein>
    <recommendedName>
        <fullName evidence="1">Astrotactin-1/2 N-terminal domain-containing protein</fullName>
    </recommendedName>
</protein>
<feature type="non-terminal residue" evidence="2">
    <location>
        <position position="51"/>
    </location>
</feature>
<accession>A0ABD0R1B5</accession>
<evidence type="ECO:0000259" key="1">
    <source>
        <dbReference type="Pfam" id="PF19441"/>
    </source>
</evidence>
<sequence length="51" mass="5977">TGPDISQVHWKQQWLENGTLYFHVSMSSSEQQAQPPRVLHEHMHLLHISVM</sequence>